<keyword evidence="16" id="KW-1185">Reference proteome</keyword>
<evidence type="ECO:0000256" key="2">
    <source>
        <dbReference type="ARBA" id="ARBA00004496"/>
    </source>
</evidence>
<keyword evidence="10 11" id="KW-0119">Carbohydrate metabolism</keyword>
<feature type="binding site" evidence="13">
    <location>
        <position position="279"/>
    </location>
    <ligand>
        <name>beta-D-galactose</name>
        <dbReference type="ChEBI" id="CHEBI:27667"/>
    </ligand>
</feature>
<dbReference type="KEGG" id="fnk:E1750_17250"/>
<dbReference type="InterPro" id="IPR015443">
    <property type="entry name" value="Aldose_1-epimerase"/>
</dbReference>
<keyword evidence="9 11" id="KW-0413">Isomerase</keyword>
<dbReference type="UniPathway" id="UPA00242"/>
<reference evidence="16" key="1">
    <citation type="submission" date="2019-03" db="EMBL/GenBank/DDBJ databases">
        <title>Flavobacterium sp.</title>
        <authorList>
            <person name="Kim H."/>
        </authorList>
    </citation>
    <scope>NUCLEOTIDE SEQUENCE [LARGE SCALE GENOMIC DNA]</scope>
    <source>
        <strain evidence="16">GS13</strain>
    </source>
</reference>
<evidence type="ECO:0000256" key="6">
    <source>
        <dbReference type="ARBA" id="ARBA00022490"/>
    </source>
</evidence>
<dbReference type="SUPFAM" id="SSF74650">
    <property type="entry name" value="Galactose mutarotase-like"/>
    <property type="match status" value="1"/>
</dbReference>
<sequence length="383" mass="42674">MKNSINFVVSLVMALALVSCKKENPIVVKEESKLNEATFQGNDNTIKIYTIKNSHNLSATFTNYGQRLVSLMVPDRAGKFKDVVLGFYTLEEYKKASENYFGSTIGRYGNRIANGKFSIGNQQYSLATNNASNHLHGGIDGFNDVIWNVKQLAENKLEFSRISPDMEEGYPGDLKVKVTYTLTNDNELKMDYEATTNKATVINLTHHSFFNLKGEGEGDINSHILTVNADSYTPINKFFIPTGKIEKVASTPFDFRKGKPIGVDLKNKNEQLANGLGYDHNFVLNANPKNSEGLVFAAKVEEPESGRVMEIFTNEPGLQFYGGNFLDGKTKGKSGKPFVYRGAFCLETQHFPNSPNQPNFPTTLLNPGETYQSICIYKFTVNP</sequence>
<evidence type="ECO:0000313" key="16">
    <source>
        <dbReference type="Proteomes" id="UP000291124"/>
    </source>
</evidence>
<evidence type="ECO:0000256" key="9">
    <source>
        <dbReference type="ARBA" id="ARBA00023235"/>
    </source>
</evidence>
<dbReference type="EC" id="5.1.3.3" evidence="11"/>
<dbReference type="Proteomes" id="UP000291124">
    <property type="component" value="Chromosome"/>
</dbReference>
<keyword evidence="8" id="KW-0106">Calcium</keyword>
<keyword evidence="7" id="KW-0597">Phosphoprotein</keyword>
<evidence type="ECO:0000256" key="14">
    <source>
        <dbReference type="PIRSR" id="PIRSR005096-3"/>
    </source>
</evidence>
<evidence type="ECO:0000256" key="3">
    <source>
        <dbReference type="ARBA" id="ARBA00005028"/>
    </source>
</evidence>
<dbReference type="PROSITE" id="PS51257">
    <property type="entry name" value="PROKAR_LIPOPROTEIN"/>
    <property type="match status" value="1"/>
</dbReference>
<comment type="pathway">
    <text evidence="3 11">Carbohydrate metabolism; hexose metabolism.</text>
</comment>
<organism evidence="15 16">
    <name type="scientific">Flavobacterium nackdongense</name>
    <dbReference type="NCBI Taxonomy" id="2547394"/>
    <lineage>
        <taxon>Bacteria</taxon>
        <taxon>Pseudomonadati</taxon>
        <taxon>Bacteroidota</taxon>
        <taxon>Flavobacteriia</taxon>
        <taxon>Flavobacteriales</taxon>
        <taxon>Flavobacteriaceae</taxon>
        <taxon>Flavobacterium</taxon>
    </lineage>
</organism>
<dbReference type="NCBIfam" id="NF008277">
    <property type="entry name" value="PRK11055.1"/>
    <property type="match status" value="1"/>
</dbReference>
<accession>A0A4P6YBB5</accession>
<dbReference type="GO" id="GO:0033499">
    <property type="term" value="P:galactose catabolic process via UDP-galactose, Leloir pathway"/>
    <property type="evidence" value="ECO:0007669"/>
    <property type="project" value="TreeGrafter"/>
</dbReference>
<protein>
    <recommendedName>
        <fullName evidence="11">Aldose 1-epimerase</fullName>
        <ecNumber evidence="11">5.1.3.3</ecNumber>
    </recommendedName>
</protein>
<dbReference type="GO" id="GO:0030246">
    <property type="term" value="F:carbohydrate binding"/>
    <property type="evidence" value="ECO:0007669"/>
    <property type="project" value="InterPro"/>
</dbReference>
<evidence type="ECO:0000256" key="8">
    <source>
        <dbReference type="ARBA" id="ARBA00022837"/>
    </source>
</evidence>
<comment type="similarity">
    <text evidence="4 11">Belongs to the aldose epimerase family.</text>
</comment>
<dbReference type="PANTHER" id="PTHR10091:SF0">
    <property type="entry name" value="GALACTOSE MUTAROTASE"/>
    <property type="match status" value="1"/>
</dbReference>
<evidence type="ECO:0000256" key="12">
    <source>
        <dbReference type="PIRSR" id="PIRSR005096-1"/>
    </source>
</evidence>
<dbReference type="InterPro" id="IPR011013">
    <property type="entry name" value="Gal_mutarotase_sf_dom"/>
</dbReference>
<dbReference type="PANTHER" id="PTHR10091">
    <property type="entry name" value="ALDOSE-1-EPIMERASE"/>
    <property type="match status" value="1"/>
</dbReference>
<dbReference type="InterPro" id="IPR047215">
    <property type="entry name" value="Galactose_mutarotase-like"/>
</dbReference>
<evidence type="ECO:0000313" key="15">
    <source>
        <dbReference type="EMBL" id="QBN20461.1"/>
    </source>
</evidence>
<feature type="binding site" evidence="14">
    <location>
        <begin position="110"/>
        <end position="111"/>
    </location>
    <ligand>
        <name>beta-D-galactose</name>
        <dbReference type="ChEBI" id="CHEBI:27667"/>
    </ligand>
</feature>
<keyword evidence="6" id="KW-0963">Cytoplasm</keyword>
<dbReference type="GO" id="GO:0005737">
    <property type="term" value="C:cytoplasm"/>
    <property type="evidence" value="ECO:0007669"/>
    <property type="project" value="UniProtKB-SubCell"/>
</dbReference>
<proteinExistence type="inferred from homology"/>
<dbReference type="RefSeq" id="WP_133277960.1">
    <property type="nucleotide sequence ID" value="NZ_CP037933.1"/>
</dbReference>
<evidence type="ECO:0000256" key="13">
    <source>
        <dbReference type="PIRSR" id="PIRSR005096-2"/>
    </source>
</evidence>
<dbReference type="OrthoDB" id="9779408at2"/>
<dbReference type="AlphaFoldDB" id="A0A4P6YBB5"/>
<comment type="subcellular location">
    <subcellularLocation>
        <location evidence="2">Cytoplasm</location>
    </subcellularLocation>
</comment>
<evidence type="ECO:0000256" key="5">
    <source>
        <dbReference type="ARBA" id="ARBA00011245"/>
    </source>
</evidence>
<dbReference type="GO" id="GO:0006006">
    <property type="term" value="P:glucose metabolic process"/>
    <property type="evidence" value="ECO:0007669"/>
    <property type="project" value="TreeGrafter"/>
</dbReference>
<dbReference type="PIRSF" id="PIRSF005096">
    <property type="entry name" value="GALM"/>
    <property type="match status" value="1"/>
</dbReference>
<feature type="active site" description="Proton acceptor" evidence="12">
    <location>
        <position position="347"/>
    </location>
</feature>
<evidence type="ECO:0000256" key="10">
    <source>
        <dbReference type="ARBA" id="ARBA00023277"/>
    </source>
</evidence>
<comment type="subunit">
    <text evidence="5">Monomer.</text>
</comment>
<dbReference type="CDD" id="cd09019">
    <property type="entry name" value="galactose_mutarotase_like"/>
    <property type="match status" value="1"/>
</dbReference>
<feature type="active site" description="Proton donor" evidence="12">
    <location>
        <position position="207"/>
    </location>
</feature>
<dbReference type="InterPro" id="IPR014718">
    <property type="entry name" value="GH-type_carb-bd"/>
</dbReference>
<dbReference type="FunFam" id="2.70.98.10:FF:000003">
    <property type="entry name" value="Aldose 1-epimerase"/>
    <property type="match status" value="1"/>
</dbReference>
<dbReference type="GO" id="GO:0004034">
    <property type="term" value="F:aldose 1-epimerase activity"/>
    <property type="evidence" value="ECO:0007669"/>
    <property type="project" value="UniProtKB-EC"/>
</dbReference>
<dbReference type="Pfam" id="PF01263">
    <property type="entry name" value="Aldose_epim"/>
    <property type="match status" value="1"/>
</dbReference>
<name>A0A4P6YBB5_9FLAO</name>
<comment type="cofactor">
    <cofactor evidence="1">
        <name>Ca(2+)</name>
        <dbReference type="ChEBI" id="CHEBI:29108"/>
    </cofactor>
</comment>
<gene>
    <name evidence="15" type="ORF">E1750_17250</name>
</gene>
<comment type="catalytic activity">
    <reaction evidence="11">
        <text>alpha-D-glucose = beta-D-glucose</text>
        <dbReference type="Rhea" id="RHEA:10264"/>
        <dbReference type="ChEBI" id="CHEBI:15903"/>
        <dbReference type="ChEBI" id="CHEBI:17925"/>
        <dbReference type="EC" id="5.1.3.3"/>
    </reaction>
</comment>
<dbReference type="InterPro" id="IPR008183">
    <property type="entry name" value="Aldose_1/G6P_1-epimerase"/>
</dbReference>
<dbReference type="EMBL" id="CP037933">
    <property type="protein sequence ID" value="QBN20461.1"/>
    <property type="molecule type" value="Genomic_DNA"/>
</dbReference>
<evidence type="ECO:0000256" key="4">
    <source>
        <dbReference type="ARBA" id="ARBA00006206"/>
    </source>
</evidence>
<dbReference type="Gene3D" id="2.70.98.10">
    <property type="match status" value="1"/>
</dbReference>
<evidence type="ECO:0000256" key="7">
    <source>
        <dbReference type="ARBA" id="ARBA00022553"/>
    </source>
</evidence>
<evidence type="ECO:0000256" key="11">
    <source>
        <dbReference type="PIRNR" id="PIRNR005096"/>
    </source>
</evidence>
<evidence type="ECO:0000256" key="1">
    <source>
        <dbReference type="ARBA" id="ARBA00001913"/>
    </source>
</evidence>